<accession>A0A7G6WZF5</accession>
<proteinExistence type="predicted"/>
<dbReference type="KEGG" id="kqi:F1D05_17415"/>
<feature type="chain" id="PRO_5038918415" evidence="2">
    <location>
        <begin position="20"/>
        <end position="318"/>
    </location>
</feature>
<feature type="compositionally biased region" description="Low complexity" evidence="1">
    <location>
        <begin position="39"/>
        <end position="60"/>
    </location>
</feature>
<reference evidence="3 4" key="2">
    <citation type="journal article" date="2020" name="Microbiol. Resour. Announc.">
        <title>Antarctic desert soil bacteria exhibit high novel natural product potential, evaluated through long-read genome sequencing and comparative genomics.</title>
        <authorList>
            <person name="Benaud N."/>
            <person name="Edwards R.J."/>
            <person name="Amos T.G."/>
            <person name="D'Agostino P.M."/>
            <person name="Gutierrez-Chavez C."/>
            <person name="Montgomery K."/>
            <person name="Nicetic I."/>
            <person name="Ferrari B.C."/>
        </authorList>
    </citation>
    <scope>NUCLEOTIDE SEQUENCE [LARGE SCALE GENOMIC DNA]</scope>
    <source>
        <strain evidence="3 4">SPB151</strain>
    </source>
</reference>
<feature type="signal peptide" evidence="2">
    <location>
        <begin position="1"/>
        <end position="19"/>
    </location>
</feature>
<organism evidence="3 4">
    <name type="scientific">Kribbella qitaiheensis</name>
    <dbReference type="NCBI Taxonomy" id="1544730"/>
    <lineage>
        <taxon>Bacteria</taxon>
        <taxon>Bacillati</taxon>
        <taxon>Actinomycetota</taxon>
        <taxon>Actinomycetes</taxon>
        <taxon>Propionibacteriales</taxon>
        <taxon>Kribbellaceae</taxon>
        <taxon>Kribbella</taxon>
    </lineage>
</organism>
<evidence type="ECO:0000256" key="1">
    <source>
        <dbReference type="SAM" id="MobiDB-lite"/>
    </source>
</evidence>
<keyword evidence="4" id="KW-1185">Reference proteome</keyword>
<protein>
    <submittedName>
        <fullName evidence="3">Uncharacterized protein</fullName>
    </submittedName>
</protein>
<evidence type="ECO:0000256" key="2">
    <source>
        <dbReference type="SAM" id="SignalP"/>
    </source>
</evidence>
<dbReference type="PROSITE" id="PS51257">
    <property type="entry name" value="PROKAR_LIPOPROTEIN"/>
    <property type="match status" value="1"/>
</dbReference>
<feature type="region of interest" description="Disordered" evidence="1">
    <location>
        <begin position="21"/>
        <end position="60"/>
    </location>
</feature>
<keyword evidence="2" id="KW-0732">Signal</keyword>
<evidence type="ECO:0000313" key="3">
    <source>
        <dbReference type="EMBL" id="QNE19370.1"/>
    </source>
</evidence>
<dbReference type="AlphaFoldDB" id="A0A7G6WZF5"/>
<sequence>MKKFSAVMIGLAMLGLATGCGTSSKDDASSKTLQTTSAPTTTGSEPVETPTPVVTTPAGPLTAPEYQKSLSDLDYRLAPAIKALSVANNGDNLADAMTGLSQLLESEKSELESVKPPPAAAAAHKALQARLQVASDDLSGTENDEAVSNAKCGGVVYTSQNMQRKLTADLASAVAGLKKAGIRFGSTLPNLGPEPADQRPSNGDIIVRSGSRGSGRLQVENGTDKDVAISVVTDGQPPGKPHVMMFVQAKKTATISRIGGKYHIYYKTGSDWNAKRRQFSSNCSFSKFDQGFGKNEGWKIGLKPSLLGNASTTDVDAF</sequence>
<gene>
    <name evidence="3" type="ORF">F1D05_17415</name>
</gene>
<name>A0A7G6WZF5_9ACTN</name>
<evidence type="ECO:0000313" key="4">
    <source>
        <dbReference type="Proteomes" id="UP000515563"/>
    </source>
</evidence>
<dbReference type="Proteomes" id="UP000515563">
    <property type="component" value="Chromosome"/>
</dbReference>
<dbReference type="EMBL" id="CP043661">
    <property type="protein sequence ID" value="QNE19370.1"/>
    <property type="molecule type" value="Genomic_DNA"/>
</dbReference>
<reference evidence="4" key="1">
    <citation type="submission" date="2019-09" db="EMBL/GenBank/DDBJ databases">
        <title>Antimicrobial potential of Antarctic Bacteria.</title>
        <authorList>
            <person name="Benaud N."/>
            <person name="Edwards R.J."/>
            <person name="Ferrari B.C."/>
        </authorList>
    </citation>
    <scope>NUCLEOTIDE SEQUENCE [LARGE SCALE GENOMIC DNA]</scope>
    <source>
        <strain evidence="4">SPB151</strain>
    </source>
</reference>
<dbReference type="RefSeq" id="WP_185448648.1">
    <property type="nucleotide sequence ID" value="NZ_CP043661.1"/>
</dbReference>